<name>A0ACB7WX18_9ERIC</name>
<protein>
    <submittedName>
        <fullName evidence="1">Uncharacterized protein</fullName>
    </submittedName>
</protein>
<reference evidence="1 2" key="1">
    <citation type="journal article" date="2021" name="Hortic Res">
        <title>High-quality reference genome and annotation aids understanding of berry development for evergreen blueberry (Vaccinium darrowii).</title>
        <authorList>
            <person name="Yu J."/>
            <person name="Hulse-Kemp A.M."/>
            <person name="Babiker E."/>
            <person name="Staton M."/>
        </authorList>
    </citation>
    <scope>NUCLEOTIDE SEQUENCE [LARGE SCALE GENOMIC DNA]</scope>
    <source>
        <strain evidence="2">cv. NJ 8807/NJ 8810</strain>
        <tissue evidence="1">Young leaf</tissue>
    </source>
</reference>
<gene>
    <name evidence="1" type="ORF">Vadar_002427</name>
</gene>
<keyword evidence="2" id="KW-1185">Reference proteome</keyword>
<dbReference type="Proteomes" id="UP000828048">
    <property type="component" value="Chromosome 2"/>
</dbReference>
<comment type="caution">
    <text evidence="1">The sequence shown here is derived from an EMBL/GenBank/DDBJ whole genome shotgun (WGS) entry which is preliminary data.</text>
</comment>
<sequence length="446" mass="50997">MDTRSLDGDLKQDVARNAVVESRTPQPTSTIRGASTFTPQPSHSQLSNHSGQNNHYERQEGEGESWNQGSQGPLAALQAQNDGLVRQFKGKAPATIEELVQNTYSPFTADVMRVLLARKFKMPQIDTFNGFTDPFDHLETYKNLMMPQALSDVIMCRAFSAHMWFNKIKPNSIRSFKKLSENFVSYFIAGQKYNKPSTYLFSIKQGKNESLQDYTSKFTKESMDQADPSKDSKSRRSDQKTSTKRGGPLEKYKQYTPLIATAEQILGNLYHNPNLKWLGKLRTGPNKRPRDKWCKFHRDHGHKTDDCIDLKQQIEDLIQRGRQKRFVKGQSIQPKGRIALPVTLGEEGRLVTHMVDFLIMDRPSAYNVIVRRTFLNKVKAVVSTYHLKLKFRVHDGVGEVRGSQQAAHECYNCTIKNSKETPIEILMTNSMDVQNEDKHYKKNGFL</sequence>
<organism evidence="1 2">
    <name type="scientific">Vaccinium darrowii</name>
    <dbReference type="NCBI Taxonomy" id="229202"/>
    <lineage>
        <taxon>Eukaryota</taxon>
        <taxon>Viridiplantae</taxon>
        <taxon>Streptophyta</taxon>
        <taxon>Embryophyta</taxon>
        <taxon>Tracheophyta</taxon>
        <taxon>Spermatophyta</taxon>
        <taxon>Magnoliopsida</taxon>
        <taxon>eudicotyledons</taxon>
        <taxon>Gunneridae</taxon>
        <taxon>Pentapetalae</taxon>
        <taxon>asterids</taxon>
        <taxon>Ericales</taxon>
        <taxon>Ericaceae</taxon>
        <taxon>Vaccinioideae</taxon>
        <taxon>Vaccinieae</taxon>
        <taxon>Vaccinium</taxon>
    </lineage>
</organism>
<evidence type="ECO:0000313" key="1">
    <source>
        <dbReference type="EMBL" id="KAH7833022.1"/>
    </source>
</evidence>
<accession>A0ACB7WX18</accession>
<evidence type="ECO:0000313" key="2">
    <source>
        <dbReference type="Proteomes" id="UP000828048"/>
    </source>
</evidence>
<dbReference type="EMBL" id="CM037152">
    <property type="protein sequence ID" value="KAH7833022.1"/>
    <property type="molecule type" value="Genomic_DNA"/>
</dbReference>
<proteinExistence type="predicted"/>